<comment type="caution">
    <text evidence="2">The sequence shown here is derived from an EMBL/GenBank/DDBJ whole genome shotgun (WGS) entry which is preliminary data.</text>
</comment>
<keyword evidence="1" id="KW-0812">Transmembrane</keyword>
<dbReference type="EMBL" id="SPKJ01000005">
    <property type="protein sequence ID" value="MYZ46721.1"/>
    <property type="molecule type" value="Genomic_DNA"/>
</dbReference>
<gene>
    <name evidence="2" type="ORF">E4O86_03175</name>
</gene>
<dbReference type="Proteomes" id="UP000773614">
    <property type="component" value="Unassembled WGS sequence"/>
</dbReference>
<name>A0A964T1I8_9HYPH</name>
<keyword evidence="1" id="KW-0472">Membrane</keyword>
<feature type="transmembrane region" description="Helical" evidence="1">
    <location>
        <begin position="159"/>
        <end position="181"/>
    </location>
</feature>
<dbReference type="RefSeq" id="WP_161139061.1">
    <property type="nucleotide sequence ID" value="NZ_SPKJ01000005.1"/>
</dbReference>
<keyword evidence="1" id="KW-1133">Transmembrane helix</keyword>
<dbReference type="AlphaFoldDB" id="A0A964T1I8"/>
<organism evidence="2 3">
    <name type="scientific">Propylenella binzhouense</name>
    <dbReference type="NCBI Taxonomy" id="2555902"/>
    <lineage>
        <taxon>Bacteria</taxon>
        <taxon>Pseudomonadati</taxon>
        <taxon>Pseudomonadota</taxon>
        <taxon>Alphaproteobacteria</taxon>
        <taxon>Hyphomicrobiales</taxon>
        <taxon>Propylenellaceae</taxon>
        <taxon>Propylenella</taxon>
    </lineage>
</organism>
<reference evidence="2" key="1">
    <citation type="submission" date="2019-03" db="EMBL/GenBank/DDBJ databases">
        <title>Afifella sp. nov., isolated from activated sludge.</title>
        <authorList>
            <person name="Li Q."/>
            <person name="Liu Y."/>
        </authorList>
    </citation>
    <scope>NUCLEOTIDE SEQUENCE</scope>
    <source>
        <strain evidence="2">L72</strain>
    </source>
</reference>
<evidence type="ECO:0000313" key="3">
    <source>
        <dbReference type="Proteomes" id="UP000773614"/>
    </source>
</evidence>
<keyword evidence="3" id="KW-1185">Reference proteome</keyword>
<evidence type="ECO:0000256" key="1">
    <source>
        <dbReference type="SAM" id="Phobius"/>
    </source>
</evidence>
<evidence type="ECO:0000313" key="2">
    <source>
        <dbReference type="EMBL" id="MYZ46721.1"/>
    </source>
</evidence>
<dbReference type="OrthoDB" id="9808451at2"/>
<accession>A0A964T1I8</accession>
<sequence>MNQTEGKSVRDLQSAIREVRIAYAERSDVIAELRDTERARLTLLAEALSGVFDDLPAGSDEFSLAVLPGNPPRFWVDATSFVMLARDKRTYRFLKDTRLGRTVLAETTDVESVADSVTRYVAERIVERDQALESAWVLSRPVEPGEPVSVAGRAESRGIVWGFVGFGLGMLAGIFLLMVYARLTAF</sequence>
<proteinExistence type="predicted"/>
<protein>
    <submittedName>
        <fullName evidence="2">Uncharacterized protein</fullName>
    </submittedName>
</protein>